<accession>A0A9P1GY05</accession>
<sequence>MERLIKFSDGTFSTLELAPLLYVPAEQTASATRTLKDGKKTKNKNAFDRAEVWLDDYMDRRSQAEWIEQNPALPMAQQIPKPEFRSKFADPSHIAANGDIVSLITGGKFQSGSEKEARRRAAKEQARLENGSADVLYLMIVNLPKKDSLDPSPGLRASQAISHIQDLLMAVVFHSAAMLVNPKAFFRG</sequence>
<reference evidence="1" key="1">
    <citation type="submission" date="2022-11" db="EMBL/GenBank/DDBJ databases">
        <authorList>
            <person name="Scott C."/>
            <person name="Bruce N."/>
        </authorList>
    </citation>
    <scope>NUCLEOTIDE SEQUENCE</scope>
</reference>
<comment type="caution">
    <text evidence="1">The sequence shown here is derived from an EMBL/GenBank/DDBJ whole genome shotgun (WGS) entry which is preliminary data.</text>
</comment>
<evidence type="ECO:0000313" key="1">
    <source>
        <dbReference type="EMBL" id="CAI4212363.1"/>
    </source>
</evidence>
<dbReference type="OrthoDB" id="3433125at2759"/>
<keyword evidence="2" id="KW-1185">Reference proteome</keyword>
<dbReference type="PANTHER" id="PTHR38887">
    <property type="entry name" value="CHROMOSOME 21, WHOLE GENOME SHOTGUN SEQUENCE"/>
    <property type="match status" value="1"/>
</dbReference>
<evidence type="ECO:0000313" key="2">
    <source>
        <dbReference type="Proteomes" id="UP000838763"/>
    </source>
</evidence>
<gene>
    <name evidence="1" type="ORF">PPNO1_LOCUS2130</name>
</gene>
<name>A0A9P1GY05_9PEZI</name>
<dbReference type="Proteomes" id="UP000838763">
    <property type="component" value="Unassembled WGS sequence"/>
</dbReference>
<dbReference type="EMBL" id="CALLCH030000004">
    <property type="protein sequence ID" value="CAI4212363.1"/>
    <property type="molecule type" value="Genomic_DNA"/>
</dbReference>
<dbReference type="PANTHER" id="PTHR38887:SF1">
    <property type="entry name" value="RAS MODIFICATION PROTEIN ERF4"/>
    <property type="match status" value="1"/>
</dbReference>
<dbReference type="InterPro" id="IPR053221">
    <property type="entry name" value="Burnettramic_acid_biosynth"/>
</dbReference>
<dbReference type="AlphaFoldDB" id="A0A9P1GY05"/>
<protein>
    <submittedName>
        <fullName evidence="1">Uncharacterized protein</fullName>
    </submittedName>
</protein>
<proteinExistence type="predicted"/>
<organism evidence="1 2">
    <name type="scientific">Parascedosporium putredinis</name>
    <dbReference type="NCBI Taxonomy" id="1442378"/>
    <lineage>
        <taxon>Eukaryota</taxon>
        <taxon>Fungi</taxon>
        <taxon>Dikarya</taxon>
        <taxon>Ascomycota</taxon>
        <taxon>Pezizomycotina</taxon>
        <taxon>Sordariomycetes</taxon>
        <taxon>Hypocreomycetidae</taxon>
        <taxon>Microascales</taxon>
        <taxon>Microascaceae</taxon>
        <taxon>Parascedosporium</taxon>
    </lineage>
</organism>